<dbReference type="EMBL" id="JAMFTH010000002">
    <property type="protein sequence ID" value="MCP8899483.1"/>
    <property type="molecule type" value="Genomic_DNA"/>
</dbReference>
<accession>A0A9X2I2A6</accession>
<name>A0A9X2I2A6_9GAMM</name>
<dbReference type="AlphaFoldDB" id="A0A9X2I2A6"/>
<feature type="transmembrane region" description="Helical" evidence="1">
    <location>
        <begin position="64"/>
        <end position="80"/>
    </location>
</feature>
<evidence type="ECO:0000313" key="2">
    <source>
        <dbReference type="EMBL" id="MCP8899483.1"/>
    </source>
</evidence>
<keyword evidence="3" id="KW-1185">Reference proteome</keyword>
<organism evidence="2 3">
    <name type="scientific">Gilvimarinus xylanilyticus</name>
    <dbReference type="NCBI Taxonomy" id="2944139"/>
    <lineage>
        <taxon>Bacteria</taxon>
        <taxon>Pseudomonadati</taxon>
        <taxon>Pseudomonadota</taxon>
        <taxon>Gammaproteobacteria</taxon>
        <taxon>Cellvibrionales</taxon>
        <taxon>Cellvibrionaceae</taxon>
        <taxon>Gilvimarinus</taxon>
    </lineage>
</organism>
<keyword evidence="1" id="KW-0812">Transmembrane</keyword>
<gene>
    <name evidence="2" type="ORF">M6D89_09255</name>
</gene>
<comment type="caution">
    <text evidence="2">The sequence shown here is derived from an EMBL/GenBank/DDBJ whole genome shotgun (WGS) entry which is preliminary data.</text>
</comment>
<dbReference type="RefSeq" id="WP_253967781.1">
    <property type="nucleotide sequence ID" value="NZ_JAMFTH010000002.1"/>
</dbReference>
<evidence type="ECO:0000313" key="3">
    <source>
        <dbReference type="Proteomes" id="UP001139319"/>
    </source>
</evidence>
<dbReference type="Proteomes" id="UP001139319">
    <property type="component" value="Unassembled WGS sequence"/>
</dbReference>
<evidence type="ECO:0000256" key="1">
    <source>
        <dbReference type="SAM" id="Phobius"/>
    </source>
</evidence>
<keyword evidence="1" id="KW-0472">Membrane</keyword>
<protein>
    <submittedName>
        <fullName evidence="2">Uncharacterized protein</fullName>
    </submittedName>
</protein>
<proteinExistence type="predicted"/>
<reference evidence="2" key="2">
    <citation type="submission" date="2023-01" db="EMBL/GenBank/DDBJ databases">
        <title>Gilvimarinus xylanilyticus HB14 isolated from Caulerpa lentillifera aquaculture base in Hainan, China.</title>
        <authorList>
            <person name="Zhang Y.-J."/>
        </authorList>
    </citation>
    <scope>NUCLEOTIDE SEQUENCE</scope>
    <source>
        <strain evidence="2">HB14</strain>
    </source>
</reference>
<reference evidence="2" key="1">
    <citation type="submission" date="2022-05" db="EMBL/GenBank/DDBJ databases">
        <authorList>
            <person name="Sun H.-N."/>
        </authorList>
    </citation>
    <scope>NUCLEOTIDE SEQUENCE</scope>
    <source>
        <strain evidence="2">HB14</strain>
    </source>
</reference>
<keyword evidence="1" id="KW-1133">Transmembrane helix</keyword>
<feature type="transmembrane region" description="Helical" evidence="1">
    <location>
        <begin position="35"/>
        <end position="58"/>
    </location>
</feature>
<sequence length="92" mass="10418">MDNSNESEPNKTHDLTAARDRAYQAQSRTLYWLKYAFTFALTAAVLGTLSGVLTAALYAPVEPFVVGVAVMILFHLFRVPERVERLLLRQYL</sequence>